<proteinExistence type="predicted"/>
<dbReference type="AlphaFoldDB" id="B0YCG4"/>
<evidence type="ECO:0000313" key="2">
    <source>
        <dbReference type="Proteomes" id="UP000001699"/>
    </source>
</evidence>
<dbReference type="HOGENOM" id="CLU_2209428_0_0_1"/>
<accession>B0YCG4</accession>
<evidence type="ECO:0000313" key="1">
    <source>
        <dbReference type="EMBL" id="EDP48295.1"/>
    </source>
</evidence>
<keyword evidence="2" id="KW-1185">Reference proteome</keyword>
<protein>
    <submittedName>
        <fullName evidence="1">Uncharacterized protein</fullName>
    </submittedName>
</protein>
<dbReference type="EMBL" id="DS499601">
    <property type="protein sequence ID" value="EDP48295.1"/>
    <property type="molecule type" value="Genomic_DNA"/>
</dbReference>
<dbReference type="VEuPathDB" id="FungiDB:AFUB_090100"/>
<gene>
    <name evidence="1" type="ORF">AFUB_090100</name>
</gene>
<name>B0YCG4_ASPFC</name>
<reference evidence="1 2" key="1">
    <citation type="journal article" date="2008" name="PLoS Genet.">
        <title>Genomic islands in the pathogenic filamentous fungus Aspergillus fumigatus.</title>
        <authorList>
            <person name="Fedorova N.D."/>
            <person name="Khaldi N."/>
            <person name="Joardar V.S."/>
            <person name="Maiti R."/>
            <person name="Amedeo P."/>
            <person name="Anderson M.J."/>
            <person name="Crabtree J."/>
            <person name="Silva J.C."/>
            <person name="Badger J.H."/>
            <person name="Albarraq A."/>
            <person name="Angiuoli S."/>
            <person name="Bussey H."/>
            <person name="Bowyer P."/>
            <person name="Cotty P.J."/>
            <person name="Dyer P.S."/>
            <person name="Egan A."/>
            <person name="Galens K."/>
            <person name="Fraser-Liggett C.M."/>
            <person name="Haas B.J."/>
            <person name="Inman J.M."/>
            <person name="Kent R."/>
            <person name="Lemieux S."/>
            <person name="Malavazi I."/>
            <person name="Orvis J."/>
            <person name="Roemer T."/>
            <person name="Ronning C.M."/>
            <person name="Sundaram J.P."/>
            <person name="Sutton G."/>
            <person name="Turner G."/>
            <person name="Venter J.C."/>
            <person name="White O.R."/>
            <person name="Whitty B.R."/>
            <person name="Youngman P."/>
            <person name="Wolfe K.H."/>
            <person name="Goldman G.H."/>
            <person name="Wortman J.R."/>
            <person name="Jiang B."/>
            <person name="Denning D.W."/>
            <person name="Nierman W.C."/>
        </authorList>
    </citation>
    <scope>NUCLEOTIDE SEQUENCE [LARGE SCALE GENOMIC DNA]</scope>
    <source>
        <strain evidence="2">CBS 144.89 / FGSC A1163 / CEA10</strain>
    </source>
</reference>
<sequence length="107" mass="11701">MADSIPIPVCSTRNRFYLSTRIDATDVLTRSSTLDRFSYGSVTPYSKGYSSPSSPKPPSSLYALSSSVLSSFNRYTGSFIAHYACSMASFILSPSSIFPYLQSLCHT</sequence>
<organism evidence="1 2">
    <name type="scientific">Aspergillus fumigatus (strain CBS 144.89 / FGSC A1163 / CEA10)</name>
    <name type="common">Neosartorya fumigata</name>
    <dbReference type="NCBI Taxonomy" id="451804"/>
    <lineage>
        <taxon>Eukaryota</taxon>
        <taxon>Fungi</taxon>
        <taxon>Dikarya</taxon>
        <taxon>Ascomycota</taxon>
        <taxon>Pezizomycotina</taxon>
        <taxon>Eurotiomycetes</taxon>
        <taxon>Eurotiomycetidae</taxon>
        <taxon>Eurotiales</taxon>
        <taxon>Aspergillaceae</taxon>
        <taxon>Aspergillus</taxon>
        <taxon>Aspergillus subgen. Fumigati</taxon>
    </lineage>
</organism>
<dbReference type="Proteomes" id="UP000001699">
    <property type="component" value="Unassembled WGS sequence"/>
</dbReference>